<name>A0A8J5R719_ZIZPA</name>
<gene>
    <name evidence="2" type="ORF">GUJ93_ZPchr0008g13469</name>
</gene>
<feature type="signal peptide" evidence="1">
    <location>
        <begin position="1"/>
        <end position="19"/>
    </location>
</feature>
<evidence type="ECO:0000256" key="1">
    <source>
        <dbReference type="SAM" id="SignalP"/>
    </source>
</evidence>
<reference evidence="2" key="1">
    <citation type="journal article" date="2021" name="bioRxiv">
        <title>Whole Genome Assembly and Annotation of Northern Wild Rice, Zizania palustris L., Supports a Whole Genome Duplication in the Zizania Genus.</title>
        <authorList>
            <person name="Haas M."/>
            <person name="Kono T."/>
            <person name="Macchietto M."/>
            <person name="Millas R."/>
            <person name="McGilp L."/>
            <person name="Shao M."/>
            <person name="Duquette J."/>
            <person name="Hirsch C.N."/>
            <person name="Kimball J."/>
        </authorList>
    </citation>
    <scope>NUCLEOTIDE SEQUENCE</scope>
    <source>
        <tissue evidence="2">Fresh leaf tissue</tissue>
    </source>
</reference>
<dbReference type="Proteomes" id="UP000729402">
    <property type="component" value="Unassembled WGS sequence"/>
</dbReference>
<evidence type="ECO:0000313" key="3">
    <source>
        <dbReference type="Proteomes" id="UP000729402"/>
    </source>
</evidence>
<evidence type="ECO:0008006" key="4">
    <source>
        <dbReference type="Google" id="ProtNLM"/>
    </source>
</evidence>
<keyword evidence="3" id="KW-1185">Reference proteome</keyword>
<evidence type="ECO:0000313" key="2">
    <source>
        <dbReference type="EMBL" id="KAG8047771.1"/>
    </source>
</evidence>
<organism evidence="2 3">
    <name type="scientific">Zizania palustris</name>
    <name type="common">Northern wild rice</name>
    <dbReference type="NCBI Taxonomy" id="103762"/>
    <lineage>
        <taxon>Eukaryota</taxon>
        <taxon>Viridiplantae</taxon>
        <taxon>Streptophyta</taxon>
        <taxon>Embryophyta</taxon>
        <taxon>Tracheophyta</taxon>
        <taxon>Spermatophyta</taxon>
        <taxon>Magnoliopsida</taxon>
        <taxon>Liliopsida</taxon>
        <taxon>Poales</taxon>
        <taxon>Poaceae</taxon>
        <taxon>BOP clade</taxon>
        <taxon>Oryzoideae</taxon>
        <taxon>Oryzeae</taxon>
        <taxon>Zizaniinae</taxon>
        <taxon>Zizania</taxon>
    </lineage>
</organism>
<reference evidence="2" key="2">
    <citation type="submission" date="2021-02" db="EMBL/GenBank/DDBJ databases">
        <authorList>
            <person name="Kimball J.A."/>
            <person name="Haas M.W."/>
            <person name="Macchietto M."/>
            <person name="Kono T."/>
            <person name="Duquette J."/>
            <person name="Shao M."/>
        </authorList>
    </citation>
    <scope>NUCLEOTIDE SEQUENCE</scope>
    <source>
        <tissue evidence="2">Fresh leaf tissue</tissue>
    </source>
</reference>
<accession>A0A8J5R719</accession>
<dbReference type="AlphaFoldDB" id="A0A8J5R719"/>
<feature type="chain" id="PRO_5035212202" description="Secreted protein" evidence="1">
    <location>
        <begin position="20"/>
        <end position="93"/>
    </location>
</feature>
<protein>
    <recommendedName>
        <fullName evidence="4">Secreted protein</fullName>
    </recommendedName>
</protein>
<sequence>MRPAPVRLLLIAERLLALGLRRCLPKHATEQLLCPAAMPKAFPTEDYKAASRWPELPLWWGPLGDACPYSLRAARNLQATAVATNRVPRTRAL</sequence>
<proteinExistence type="predicted"/>
<keyword evidence="1" id="KW-0732">Signal</keyword>
<comment type="caution">
    <text evidence="2">The sequence shown here is derived from an EMBL/GenBank/DDBJ whole genome shotgun (WGS) entry which is preliminary data.</text>
</comment>
<dbReference type="EMBL" id="JAAALK010000290">
    <property type="protein sequence ID" value="KAG8047771.1"/>
    <property type="molecule type" value="Genomic_DNA"/>
</dbReference>